<feature type="transmembrane region" description="Helical" evidence="1">
    <location>
        <begin position="40"/>
        <end position="63"/>
    </location>
</feature>
<keyword evidence="1" id="KW-0812">Transmembrane</keyword>
<evidence type="ECO:0000313" key="4">
    <source>
        <dbReference type="Proteomes" id="UP000275232"/>
    </source>
</evidence>
<proteinExistence type="predicted"/>
<feature type="chain" id="PRO_5018305731" description="Ferrochelatase" evidence="2">
    <location>
        <begin position="22"/>
        <end position="76"/>
    </location>
</feature>
<comment type="caution">
    <text evidence="3">The sequence shown here is derived from an EMBL/GenBank/DDBJ whole genome shotgun (WGS) entry which is preliminary data.</text>
</comment>
<dbReference type="AlphaFoldDB" id="A0A3N5DFI8"/>
<sequence length="76" mass="7636">MKKILYSTIAASILVGSTASAANAAPVLERDGAPVAAEENAGISSALLILLFAAIAAGIVILVEDNNDDEDLPTSP</sequence>
<feature type="signal peptide" evidence="2">
    <location>
        <begin position="1"/>
        <end position="21"/>
    </location>
</feature>
<keyword evidence="4" id="KW-1185">Reference proteome</keyword>
<evidence type="ECO:0000313" key="3">
    <source>
        <dbReference type="EMBL" id="RPF70412.1"/>
    </source>
</evidence>
<keyword evidence="1" id="KW-0472">Membrane</keyword>
<keyword evidence="1" id="KW-1133">Transmembrane helix</keyword>
<evidence type="ECO:0000256" key="1">
    <source>
        <dbReference type="SAM" id="Phobius"/>
    </source>
</evidence>
<evidence type="ECO:0008006" key="5">
    <source>
        <dbReference type="Google" id="ProtNLM"/>
    </source>
</evidence>
<dbReference type="RefSeq" id="WP_123877852.1">
    <property type="nucleotide sequence ID" value="NZ_RPFZ01000001.1"/>
</dbReference>
<reference evidence="3 4" key="1">
    <citation type="submission" date="2018-11" db="EMBL/GenBank/DDBJ databases">
        <title>Erythrobacter spongiae sp. nov., isolated from a marine sponge.</title>
        <authorList>
            <person name="Zhuang L."/>
            <person name="Luo L."/>
        </authorList>
    </citation>
    <scope>NUCLEOTIDE SEQUENCE [LARGE SCALE GENOMIC DNA]</scope>
    <source>
        <strain evidence="3 4">HN-E23</strain>
    </source>
</reference>
<accession>A0A3N5DFI8</accession>
<name>A0A3N5DFI8_9SPHN</name>
<dbReference type="Proteomes" id="UP000275232">
    <property type="component" value="Unassembled WGS sequence"/>
</dbReference>
<dbReference type="EMBL" id="RPFZ01000001">
    <property type="protein sequence ID" value="RPF70412.1"/>
    <property type="molecule type" value="Genomic_DNA"/>
</dbReference>
<organism evidence="3 4">
    <name type="scientific">Aurantiacibacter spongiae</name>
    <dbReference type="NCBI Taxonomy" id="2488860"/>
    <lineage>
        <taxon>Bacteria</taxon>
        <taxon>Pseudomonadati</taxon>
        <taxon>Pseudomonadota</taxon>
        <taxon>Alphaproteobacteria</taxon>
        <taxon>Sphingomonadales</taxon>
        <taxon>Erythrobacteraceae</taxon>
        <taxon>Aurantiacibacter</taxon>
    </lineage>
</organism>
<protein>
    <recommendedName>
        <fullName evidence="5">Ferrochelatase</fullName>
    </recommendedName>
</protein>
<evidence type="ECO:0000256" key="2">
    <source>
        <dbReference type="SAM" id="SignalP"/>
    </source>
</evidence>
<keyword evidence="2" id="KW-0732">Signal</keyword>
<gene>
    <name evidence="3" type="ORF">EG799_01295</name>
</gene>